<evidence type="ECO:0000313" key="1">
    <source>
        <dbReference type="EMBL" id="KAK8778067.1"/>
    </source>
</evidence>
<keyword evidence="2" id="KW-1185">Reference proteome</keyword>
<dbReference type="Proteomes" id="UP001321473">
    <property type="component" value="Unassembled WGS sequence"/>
</dbReference>
<dbReference type="AlphaFoldDB" id="A0AAQ4ETM9"/>
<evidence type="ECO:0000313" key="2">
    <source>
        <dbReference type="Proteomes" id="UP001321473"/>
    </source>
</evidence>
<organism evidence="1 2">
    <name type="scientific">Amblyomma americanum</name>
    <name type="common">Lone star tick</name>
    <dbReference type="NCBI Taxonomy" id="6943"/>
    <lineage>
        <taxon>Eukaryota</taxon>
        <taxon>Metazoa</taxon>
        <taxon>Ecdysozoa</taxon>
        <taxon>Arthropoda</taxon>
        <taxon>Chelicerata</taxon>
        <taxon>Arachnida</taxon>
        <taxon>Acari</taxon>
        <taxon>Parasitiformes</taxon>
        <taxon>Ixodida</taxon>
        <taxon>Ixodoidea</taxon>
        <taxon>Ixodidae</taxon>
        <taxon>Amblyomminae</taxon>
        <taxon>Amblyomma</taxon>
    </lineage>
</organism>
<protein>
    <submittedName>
        <fullName evidence="1">Uncharacterized protein</fullName>
    </submittedName>
</protein>
<sequence length="116" mass="12330">MRACQADRRPQMNAESRSLLVNVCDRRGNKFSYSYDDNATLRDKARAVAELTKGALCVAAHEVQADDLRGRCGSTAPLLGAVAEMARSHNSALFPAESGRSGIVKNKAVAAAIAVP</sequence>
<name>A0AAQ4ETM9_AMBAM</name>
<dbReference type="EMBL" id="JARKHS020011145">
    <property type="protein sequence ID" value="KAK8778067.1"/>
    <property type="molecule type" value="Genomic_DNA"/>
</dbReference>
<comment type="caution">
    <text evidence="1">The sequence shown here is derived from an EMBL/GenBank/DDBJ whole genome shotgun (WGS) entry which is preliminary data.</text>
</comment>
<gene>
    <name evidence="1" type="ORF">V5799_020593</name>
</gene>
<accession>A0AAQ4ETM9</accession>
<proteinExistence type="predicted"/>
<reference evidence="1 2" key="1">
    <citation type="journal article" date="2023" name="Arcadia Sci">
        <title>De novo assembly of a long-read Amblyomma americanum tick genome.</title>
        <authorList>
            <person name="Chou S."/>
            <person name="Poskanzer K.E."/>
            <person name="Rollins M."/>
            <person name="Thuy-Boun P.S."/>
        </authorList>
    </citation>
    <scope>NUCLEOTIDE SEQUENCE [LARGE SCALE GENOMIC DNA]</scope>
    <source>
        <strain evidence="1">F_SG_1</strain>
        <tissue evidence="1">Salivary glands</tissue>
    </source>
</reference>